<dbReference type="EMBL" id="GBEZ01012296">
    <property type="protein sequence ID" value="JAC73575.1"/>
    <property type="molecule type" value="Transcribed_RNA"/>
</dbReference>
<sequence>GGVIAQHQVPPAVPRDAHQIFFAELQRNVALGVCCA</sequence>
<proteinExistence type="predicted"/>
<reference evidence="1" key="1">
    <citation type="submission" date="2014-05" db="EMBL/GenBank/DDBJ databases">
        <title>The transcriptome of the halophilic microalga Tetraselmis sp. GSL018 isolated from the Great Salt Lake, Utah.</title>
        <authorList>
            <person name="Jinkerson R.E."/>
            <person name="D'Adamo S."/>
            <person name="Posewitz M.C."/>
        </authorList>
    </citation>
    <scope>NUCLEOTIDE SEQUENCE</scope>
    <source>
        <strain evidence="1">GSL018</strain>
    </source>
</reference>
<organism evidence="1">
    <name type="scientific">Tetraselmis sp. GSL018</name>
    <dbReference type="NCBI Taxonomy" id="582737"/>
    <lineage>
        <taxon>Eukaryota</taxon>
        <taxon>Viridiplantae</taxon>
        <taxon>Chlorophyta</taxon>
        <taxon>core chlorophytes</taxon>
        <taxon>Chlorodendrophyceae</taxon>
        <taxon>Chlorodendrales</taxon>
        <taxon>Chlorodendraceae</taxon>
        <taxon>Tetraselmis</taxon>
    </lineage>
</organism>
<dbReference type="AlphaFoldDB" id="A0A061RSA0"/>
<gene>
    <name evidence="1" type="ORF">TSPGSL018_28524</name>
</gene>
<name>A0A061RSA0_9CHLO</name>
<feature type="non-terminal residue" evidence="1">
    <location>
        <position position="1"/>
    </location>
</feature>
<evidence type="ECO:0000313" key="1">
    <source>
        <dbReference type="EMBL" id="JAC73575.1"/>
    </source>
</evidence>
<accession>A0A061RSA0</accession>
<protein>
    <submittedName>
        <fullName evidence="1">Uncharacterized protein</fullName>
    </submittedName>
</protein>